<gene>
    <name evidence="2" type="ORF">C8D77_11197</name>
</gene>
<name>A0A8E3B2D6_RHILI</name>
<feature type="compositionally biased region" description="Basic and acidic residues" evidence="1">
    <location>
        <begin position="50"/>
        <end position="72"/>
    </location>
</feature>
<dbReference type="GeneID" id="61054872"/>
<dbReference type="RefSeq" id="WP_109670402.1">
    <property type="nucleotide sequence ID" value="NZ_QGGH01000011.1"/>
</dbReference>
<feature type="region of interest" description="Disordered" evidence="1">
    <location>
        <begin position="48"/>
        <end position="89"/>
    </location>
</feature>
<dbReference type="EMBL" id="QGGH01000011">
    <property type="protein sequence ID" value="PWJ88375.1"/>
    <property type="molecule type" value="Genomic_DNA"/>
</dbReference>
<evidence type="ECO:0000313" key="2">
    <source>
        <dbReference type="EMBL" id="PWJ88375.1"/>
    </source>
</evidence>
<accession>A0A8E3B2D6</accession>
<protein>
    <submittedName>
        <fullName evidence="2">Uncharacterized protein</fullName>
    </submittedName>
</protein>
<reference evidence="2 3" key="1">
    <citation type="submission" date="2018-05" db="EMBL/GenBank/DDBJ databases">
        <title>Genomic Encyclopedia of Type Strains, Phase IV (KMG-IV): sequencing the most valuable type-strain genomes for metagenomic binning, comparative biology and taxonomic classification.</title>
        <authorList>
            <person name="Goeker M."/>
        </authorList>
    </citation>
    <scope>NUCLEOTIDE SEQUENCE [LARGE SCALE GENOMIC DNA]</scope>
    <source>
        <strain evidence="2 3">DSM 2626</strain>
    </source>
</reference>
<dbReference type="AlphaFoldDB" id="A0A8E3B2D6"/>
<proteinExistence type="predicted"/>
<dbReference type="SUPFAM" id="SSF46689">
    <property type="entry name" value="Homeodomain-like"/>
    <property type="match status" value="1"/>
</dbReference>
<dbReference type="Proteomes" id="UP000245631">
    <property type="component" value="Unassembled WGS sequence"/>
</dbReference>
<organism evidence="2 3">
    <name type="scientific">Rhizobium loti</name>
    <name type="common">Mesorhizobium loti</name>
    <dbReference type="NCBI Taxonomy" id="381"/>
    <lineage>
        <taxon>Bacteria</taxon>
        <taxon>Pseudomonadati</taxon>
        <taxon>Pseudomonadota</taxon>
        <taxon>Alphaproteobacteria</taxon>
        <taxon>Hyphomicrobiales</taxon>
        <taxon>Phyllobacteriaceae</taxon>
        <taxon>Mesorhizobium</taxon>
    </lineage>
</organism>
<evidence type="ECO:0000313" key="3">
    <source>
        <dbReference type="Proteomes" id="UP000245631"/>
    </source>
</evidence>
<dbReference type="InterPro" id="IPR009057">
    <property type="entry name" value="Homeodomain-like_sf"/>
</dbReference>
<comment type="caution">
    <text evidence="2">The sequence shown here is derived from an EMBL/GenBank/DDBJ whole genome shotgun (WGS) entry which is preliminary data.</text>
</comment>
<sequence length="125" mass="13773">MIKPLSEDKRREIMRLYVAGVPTAEIAKAFGMSASYPSQLAARLNVTRRVQHEPRDPEAAAEKRHARAEAAAKVKAAPPKPEPSLEPMNVNSAAEIRRLFGMGRKRTEIAALLRCPYRVVDAALA</sequence>
<evidence type="ECO:0000256" key="1">
    <source>
        <dbReference type="SAM" id="MobiDB-lite"/>
    </source>
</evidence>